<keyword evidence="6" id="KW-1185">Reference proteome</keyword>
<dbReference type="Gene3D" id="1.10.443.10">
    <property type="entry name" value="Intergrase catalytic core"/>
    <property type="match status" value="1"/>
</dbReference>
<dbReference type="STRING" id="525898.Sdel_1995"/>
<dbReference type="InterPro" id="IPR002104">
    <property type="entry name" value="Integrase_catalytic"/>
</dbReference>
<evidence type="ECO:0000256" key="2">
    <source>
        <dbReference type="ARBA" id="ARBA00023125"/>
    </source>
</evidence>
<dbReference type="GO" id="GO:0006310">
    <property type="term" value="P:DNA recombination"/>
    <property type="evidence" value="ECO:0007669"/>
    <property type="project" value="UniProtKB-KW"/>
</dbReference>
<dbReference type="CDD" id="cd01189">
    <property type="entry name" value="INT_ICEBs1_C_like"/>
    <property type="match status" value="1"/>
</dbReference>
<evidence type="ECO:0000256" key="3">
    <source>
        <dbReference type="ARBA" id="ARBA00023172"/>
    </source>
</evidence>
<dbReference type="GO" id="GO:0015074">
    <property type="term" value="P:DNA integration"/>
    <property type="evidence" value="ECO:0007669"/>
    <property type="project" value="InterPro"/>
</dbReference>
<sequence length="359" mass="41540">MHLKSRDGNLYVRFFVEDREIVRSLKLEDTKKNRTLAKKVLFPELARKIASGEYKKVPKTVRYYSQKYLALQENMKSYRYVECRVEAINKAFGDKTIDSITKLNIKEWLNSFKIKNISKKNYLVALKGIFQVAYDDEVIAKNIASEVSIGRYEQVEADPFSEEEVSRLLAYANDEFKNYLGIAFNTGMRIGEILGLMLQDIDEDSISIKRAVSRNSKEPTTPKTQKSIRKIPILDACRPYLEDQIRRAREKRTMFLFMSEVTGKFYHDADALKKKWLSVLKRSKVRHRKLYNTRHTFATAMLRSGKVSVLTVAKMLGHTNSKMVLTTYSGFIEAEELKIDRGIALFSEGTKEGTFRKMA</sequence>
<evidence type="ECO:0000259" key="4">
    <source>
        <dbReference type="PROSITE" id="PS51898"/>
    </source>
</evidence>
<dbReference type="InterPro" id="IPR011010">
    <property type="entry name" value="DNA_brk_join_enz"/>
</dbReference>
<accession>D1B4J0</accession>
<dbReference type="InterPro" id="IPR010998">
    <property type="entry name" value="Integrase_recombinase_N"/>
</dbReference>
<dbReference type="RefSeq" id="WP_012857758.1">
    <property type="nucleotide sequence ID" value="NC_013512.1"/>
</dbReference>
<reference evidence="5 6" key="2">
    <citation type="journal article" date="2010" name="Stand. Genomic Sci.">
        <title>Complete genome sequence of Sulfurospirillum deleyianum type strain (5175).</title>
        <authorList>
            <person name="Sikorski J."/>
            <person name="Lapidus A."/>
            <person name="Copeland A."/>
            <person name="Glavina Del Rio T."/>
            <person name="Nolan M."/>
            <person name="Lucas S."/>
            <person name="Chen F."/>
            <person name="Tice H."/>
            <person name="Cheng J.F."/>
            <person name="Saunders E."/>
            <person name="Bruce D."/>
            <person name="Goodwin L."/>
            <person name="Pitluck S."/>
            <person name="Ovchinnikova G."/>
            <person name="Pati A."/>
            <person name="Ivanova N."/>
            <person name="Mavromatis K."/>
            <person name="Chen A."/>
            <person name="Palaniappan K."/>
            <person name="Chain P."/>
            <person name="Land M."/>
            <person name="Hauser L."/>
            <person name="Chang Y.J."/>
            <person name="Jeffries C.D."/>
            <person name="Brettin T."/>
            <person name="Detter J.C."/>
            <person name="Han C."/>
            <person name="Rohde M."/>
            <person name="Lang E."/>
            <person name="Spring S."/>
            <person name="Goker M."/>
            <person name="Bristow J."/>
            <person name="Eisen J.A."/>
            <person name="Markowitz V."/>
            <person name="Hugenholtz P."/>
            <person name="Kyrpides N.C."/>
            <person name="Klenk H.P."/>
        </authorList>
    </citation>
    <scope>NUCLEOTIDE SEQUENCE [LARGE SCALE GENOMIC DNA]</scope>
    <source>
        <strain evidence="6">ATCC 51133 / DSM 6946 / 5175</strain>
    </source>
</reference>
<organism evidence="5 6">
    <name type="scientific">Sulfurospirillum deleyianum (strain ATCC 51133 / DSM 6946 / 5175)</name>
    <dbReference type="NCBI Taxonomy" id="525898"/>
    <lineage>
        <taxon>Bacteria</taxon>
        <taxon>Pseudomonadati</taxon>
        <taxon>Campylobacterota</taxon>
        <taxon>Epsilonproteobacteria</taxon>
        <taxon>Campylobacterales</taxon>
        <taxon>Sulfurospirillaceae</taxon>
        <taxon>Sulfurospirillum</taxon>
    </lineage>
</organism>
<dbReference type="OrthoDB" id="5391994at2"/>
<keyword evidence="3" id="KW-0233">DNA recombination</keyword>
<proteinExistence type="inferred from homology"/>
<evidence type="ECO:0000256" key="1">
    <source>
        <dbReference type="ARBA" id="ARBA00008857"/>
    </source>
</evidence>
<dbReference type="SUPFAM" id="SSF56349">
    <property type="entry name" value="DNA breaking-rejoining enzymes"/>
    <property type="match status" value="1"/>
</dbReference>
<comment type="similarity">
    <text evidence="1">Belongs to the 'phage' integrase family.</text>
</comment>
<dbReference type="InterPro" id="IPR013762">
    <property type="entry name" value="Integrase-like_cat_sf"/>
</dbReference>
<protein>
    <submittedName>
        <fullName evidence="5">Integrase family protein</fullName>
    </submittedName>
</protein>
<dbReference type="Pfam" id="PF00589">
    <property type="entry name" value="Phage_integrase"/>
    <property type="match status" value="1"/>
</dbReference>
<reference evidence="6" key="1">
    <citation type="submission" date="2009-11" db="EMBL/GenBank/DDBJ databases">
        <title>The complete genome of Sulfurospirillum deleyianum DSM 6946.</title>
        <authorList>
            <consortium name="US DOE Joint Genome Institute (JGI-PGF)"/>
            <person name="Lucas S."/>
            <person name="Copeland A."/>
            <person name="Lapidus A."/>
            <person name="Glavina del Rio T."/>
            <person name="Dalin E."/>
            <person name="Tice H."/>
            <person name="Bruce D."/>
            <person name="Goodwin L."/>
            <person name="Pitluck S."/>
            <person name="Kyrpides N."/>
            <person name="Mavromatis K."/>
            <person name="Ivanova N."/>
            <person name="Ovchinnikova G."/>
            <person name="Munk A.C."/>
            <person name="Lu M."/>
            <person name="Brettin T."/>
            <person name="Detter J.C."/>
            <person name="Han C."/>
            <person name="Tapia R."/>
            <person name="Larimer F."/>
            <person name="Land M."/>
            <person name="Hauser L."/>
            <person name="Markowitz V."/>
            <person name="Cheng J.F."/>
            <person name="Hugenholtz P."/>
            <person name="Woyke T."/>
            <person name="Wu D."/>
            <person name="Aumann P."/>
            <person name="Schneider S."/>
            <person name="Lang E."/>
            <person name="Spring S."/>
            <person name="Klenk H.P."/>
            <person name="Eisen J.A."/>
        </authorList>
    </citation>
    <scope>NUCLEOTIDE SEQUENCE [LARGE SCALE GENOMIC DNA]</scope>
    <source>
        <strain evidence="6">ATCC 51133 / DSM 6946 / 5175</strain>
    </source>
</reference>
<gene>
    <name evidence="5" type="ordered locus">Sdel_1995</name>
</gene>
<dbReference type="PANTHER" id="PTHR30349:SF64">
    <property type="entry name" value="PROPHAGE INTEGRASE INTD-RELATED"/>
    <property type="match status" value="1"/>
</dbReference>
<dbReference type="HOGENOM" id="CLU_027562_17_1_7"/>
<feature type="domain" description="Tyr recombinase" evidence="4">
    <location>
        <begin position="155"/>
        <end position="341"/>
    </location>
</feature>
<dbReference type="AlphaFoldDB" id="D1B4J0"/>
<name>D1B4J0_SULD5</name>
<dbReference type="Gene3D" id="1.10.150.130">
    <property type="match status" value="1"/>
</dbReference>
<dbReference type="PROSITE" id="PS51898">
    <property type="entry name" value="TYR_RECOMBINASE"/>
    <property type="match status" value="1"/>
</dbReference>
<keyword evidence="2" id="KW-0238">DNA-binding</keyword>
<dbReference type="eggNOG" id="COG0582">
    <property type="taxonomic scope" value="Bacteria"/>
</dbReference>
<dbReference type="KEGG" id="sdl:Sdel_1995"/>
<dbReference type="EMBL" id="CP001816">
    <property type="protein sequence ID" value="ACZ13010.1"/>
    <property type="molecule type" value="Genomic_DNA"/>
</dbReference>
<dbReference type="InterPro" id="IPR050090">
    <property type="entry name" value="Tyrosine_recombinase_XerCD"/>
</dbReference>
<dbReference type="GO" id="GO:0003677">
    <property type="term" value="F:DNA binding"/>
    <property type="evidence" value="ECO:0007669"/>
    <property type="project" value="UniProtKB-KW"/>
</dbReference>
<evidence type="ECO:0000313" key="6">
    <source>
        <dbReference type="Proteomes" id="UP000002222"/>
    </source>
</evidence>
<evidence type="ECO:0000313" key="5">
    <source>
        <dbReference type="EMBL" id="ACZ13010.1"/>
    </source>
</evidence>
<dbReference type="PANTHER" id="PTHR30349">
    <property type="entry name" value="PHAGE INTEGRASE-RELATED"/>
    <property type="match status" value="1"/>
</dbReference>
<dbReference type="Proteomes" id="UP000002222">
    <property type="component" value="Chromosome"/>
</dbReference>